<evidence type="ECO:0000256" key="1">
    <source>
        <dbReference type="SAM" id="MobiDB-lite"/>
    </source>
</evidence>
<evidence type="ECO:0000313" key="3">
    <source>
        <dbReference type="Proteomes" id="UP001066276"/>
    </source>
</evidence>
<reference evidence="2" key="1">
    <citation type="journal article" date="2022" name="bioRxiv">
        <title>Sequencing and chromosome-scale assembly of the giantPleurodeles waltlgenome.</title>
        <authorList>
            <person name="Brown T."/>
            <person name="Elewa A."/>
            <person name="Iarovenko S."/>
            <person name="Subramanian E."/>
            <person name="Araus A.J."/>
            <person name="Petzold A."/>
            <person name="Susuki M."/>
            <person name="Suzuki K.-i.T."/>
            <person name="Hayashi T."/>
            <person name="Toyoda A."/>
            <person name="Oliveira C."/>
            <person name="Osipova E."/>
            <person name="Leigh N.D."/>
            <person name="Simon A."/>
            <person name="Yun M.H."/>
        </authorList>
    </citation>
    <scope>NUCLEOTIDE SEQUENCE</scope>
    <source>
        <strain evidence="2">20211129_DDA</strain>
        <tissue evidence="2">Liver</tissue>
    </source>
</reference>
<dbReference type="EMBL" id="JANPWB010000014">
    <property type="protein sequence ID" value="KAJ1099001.1"/>
    <property type="molecule type" value="Genomic_DNA"/>
</dbReference>
<evidence type="ECO:0000313" key="2">
    <source>
        <dbReference type="EMBL" id="KAJ1099001.1"/>
    </source>
</evidence>
<proteinExistence type="predicted"/>
<accession>A0AAV7M5D6</accession>
<gene>
    <name evidence="2" type="ORF">NDU88_004105</name>
</gene>
<dbReference type="Proteomes" id="UP001066276">
    <property type="component" value="Chromosome 10"/>
</dbReference>
<keyword evidence="3" id="KW-1185">Reference proteome</keyword>
<protein>
    <submittedName>
        <fullName evidence="2">Uncharacterized protein</fullName>
    </submittedName>
</protein>
<comment type="caution">
    <text evidence="2">The sequence shown here is derived from an EMBL/GenBank/DDBJ whole genome shotgun (WGS) entry which is preliminary data.</text>
</comment>
<feature type="region of interest" description="Disordered" evidence="1">
    <location>
        <begin position="67"/>
        <end position="87"/>
    </location>
</feature>
<sequence>MDGSPVRPSVEQEKTTEELQGRRAWEWVMEQWELYPWRGSAVGLIDDYDARMPRPARYAHECHRRSKRRHLLHGGRGGASASPAPGVDWLRTETRTPLCLTHRPSLTLMRVLLDRGISDHAPILADWGVGHQAQRPTWRLNTMYLNSPECGSFVEREHKAFFRCNEGSVDSGATLWTARKPTLCGIIKSYIRGQLEAKIQELE</sequence>
<name>A0AAV7M5D6_PLEWA</name>
<dbReference type="AlphaFoldDB" id="A0AAV7M5D6"/>
<organism evidence="2 3">
    <name type="scientific">Pleurodeles waltl</name>
    <name type="common">Iberian ribbed newt</name>
    <dbReference type="NCBI Taxonomy" id="8319"/>
    <lineage>
        <taxon>Eukaryota</taxon>
        <taxon>Metazoa</taxon>
        <taxon>Chordata</taxon>
        <taxon>Craniata</taxon>
        <taxon>Vertebrata</taxon>
        <taxon>Euteleostomi</taxon>
        <taxon>Amphibia</taxon>
        <taxon>Batrachia</taxon>
        <taxon>Caudata</taxon>
        <taxon>Salamandroidea</taxon>
        <taxon>Salamandridae</taxon>
        <taxon>Pleurodelinae</taxon>
        <taxon>Pleurodeles</taxon>
    </lineage>
</organism>